<keyword evidence="10 13" id="KW-0411">Iron-sulfur</keyword>
<dbReference type="InterPro" id="IPR004430">
    <property type="entry name" value="3-IsopropMal_deHydase_lsu"/>
</dbReference>
<comment type="cofactor">
    <cofactor evidence="13">
        <name>[4Fe-4S] cluster</name>
        <dbReference type="ChEBI" id="CHEBI:49883"/>
    </cofactor>
    <text evidence="13">Binds 1 [4Fe-4S] cluster per subunit.</text>
</comment>
<organism evidence="15 16">
    <name type="scientific">Stakelama pacifica</name>
    <dbReference type="NCBI Taxonomy" id="517720"/>
    <lineage>
        <taxon>Bacteria</taxon>
        <taxon>Pseudomonadati</taxon>
        <taxon>Pseudomonadota</taxon>
        <taxon>Alphaproteobacteria</taxon>
        <taxon>Sphingomonadales</taxon>
        <taxon>Sphingomonadaceae</taxon>
        <taxon>Stakelama</taxon>
    </lineage>
</organism>
<dbReference type="PRINTS" id="PR00415">
    <property type="entry name" value="ACONITASE"/>
</dbReference>
<keyword evidence="6 13" id="KW-0004">4Fe-4S</keyword>
<dbReference type="NCBIfam" id="NF004016">
    <property type="entry name" value="PRK05478.1"/>
    <property type="match status" value="1"/>
</dbReference>
<keyword evidence="12 13" id="KW-0100">Branched-chain amino acid biosynthesis</keyword>
<dbReference type="GO" id="GO:0009098">
    <property type="term" value="P:L-leucine biosynthetic process"/>
    <property type="evidence" value="ECO:0007669"/>
    <property type="project" value="UniProtKB-UniRule"/>
</dbReference>
<dbReference type="UniPathway" id="UPA00048">
    <property type="reaction ID" value="UER00071"/>
</dbReference>
<evidence type="ECO:0000256" key="12">
    <source>
        <dbReference type="ARBA" id="ARBA00023304"/>
    </source>
</evidence>
<gene>
    <name evidence="13" type="primary">leuC</name>
    <name evidence="15" type="ORF">EV664_10940</name>
</gene>
<accession>A0A4R6FIJ4</accession>
<proteinExistence type="inferred from homology"/>
<comment type="pathway">
    <text evidence="3 13">Amino-acid biosynthesis; L-leucine biosynthesis; L-leucine from 3-methyl-2-oxobutanoate: step 2/4.</text>
</comment>
<evidence type="ECO:0000259" key="14">
    <source>
        <dbReference type="Pfam" id="PF00330"/>
    </source>
</evidence>
<protein>
    <recommendedName>
        <fullName evidence="13">3-isopropylmalate dehydratase large subunit</fullName>
        <ecNumber evidence="13">4.2.1.33</ecNumber>
    </recommendedName>
    <alternativeName>
        <fullName evidence="13">Alpha-IPM isomerase</fullName>
        <shortName evidence="13">IPMI</shortName>
    </alternativeName>
    <alternativeName>
        <fullName evidence="13">Isopropylmalate isomerase</fullName>
    </alternativeName>
</protein>
<dbReference type="InterPro" id="IPR018136">
    <property type="entry name" value="Aconitase_4Fe-4S_BS"/>
</dbReference>
<dbReference type="HAMAP" id="MF_01026">
    <property type="entry name" value="LeuC_type1"/>
    <property type="match status" value="1"/>
</dbReference>
<evidence type="ECO:0000256" key="4">
    <source>
        <dbReference type="ARBA" id="ARBA00011271"/>
    </source>
</evidence>
<dbReference type="InterPro" id="IPR036008">
    <property type="entry name" value="Aconitase_4Fe-4S_dom"/>
</dbReference>
<dbReference type="GO" id="GO:0003861">
    <property type="term" value="F:3-isopropylmalate dehydratase activity"/>
    <property type="evidence" value="ECO:0007669"/>
    <property type="project" value="UniProtKB-UniRule"/>
</dbReference>
<dbReference type="EMBL" id="SNWD01000009">
    <property type="protein sequence ID" value="TDN80650.1"/>
    <property type="molecule type" value="Genomic_DNA"/>
</dbReference>
<dbReference type="PANTHER" id="PTHR43822">
    <property type="entry name" value="HOMOACONITASE, MITOCHONDRIAL-RELATED"/>
    <property type="match status" value="1"/>
</dbReference>
<dbReference type="FunFam" id="3.30.499.10:FF:000007">
    <property type="entry name" value="3-isopropylmalate dehydratase large subunit"/>
    <property type="match status" value="1"/>
</dbReference>
<comment type="subunit">
    <text evidence="4 13">Heterodimer of LeuC and LeuD.</text>
</comment>
<dbReference type="InterPro" id="IPR033941">
    <property type="entry name" value="IPMI_cat"/>
</dbReference>
<dbReference type="Proteomes" id="UP000295493">
    <property type="component" value="Unassembled WGS sequence"/>
</dbReference>
<evidence type="ECO:0000256" key="2">
    <source>
        <dbReference type="ARBA" id="ARBA00002695"/>
    </source>
</evidence>
<feature type="domain" description="Aconitase/3-isopropylmalate dehydratase large subunit alpha/beta/alpha" evidence="14">
    <location>
        <begin position="10"/>
        <end position="467"/>
    </location>
</feature>
<comment type="similarity">
    <text evidence="13">Belongs to the aconitase/IPM isomerase family. LeuC type 1 subfamily.</text>
</comment>
<keyword evidence="16" id="KW-1185">Reference proteome</keyword>
<comment type="catalytic activity">
    <reaction evidence="1 13">
        <text>(2R,3S)-3-isopropylmalate = (2S)-2-isopropylmalate</text>
        <dbReference type="Rhea" id="RHEA:32287"/>
        <dbReference type="ChEBI" id="CHEBI:1178"/>
        <dbReference type="ChEBI" id="CHEBI:35121"/>
        <dbReference type="EC" id="4.2.1.33"/>
    </reaction>
</comment>
<keyword evidence="9 13" id="KW-0408">Iron</keyword>
<dbReference type="Gene3D" id="3.30.499.10">
    <property type="entry name" value="Aconitase, domain 3"/>
    <property type="match status" value="2"/>
</dbReference>
<evidence type="ECO:0000256" key="13">
    <source>
        <dbReference type="HAMAP-Rule" id="MF_01026"/>
    </source>
</evidence>
<evidence type="ECO:0000313" key="16">
    <source>
        <dbReference type="Proteomes" id="UP000295493"/>
    </source>
</evidence>
<evidence type="ECO:0000256" key="7">
    <source>
        <dbReference type="ARBA" id="ARBA00022605"/>
    </source>
</evidence>
<evidence type="ECO:0000256" key="8">
    <source>
        <dbReference type="ARBA" id="ARBA00022723"/>
    </source>
</evidence>
<keyword evidence="11 13" id="KW-0456">Lyase</keyword>
<dbReference type="OrthoDB" id="9802769at2"/>
<keyword evidence="5 13" id="KW-0432">Leucine biosynthesis</keyword>
<dbReference type="RefSeq" id="WP_133496127.1">
    <property type="nucleotide sequence ID" value="NZ_BMLU01000009.1"/>
</dbReference>
<dbReference type="InterPro" id="IPR050067">
    <property type="entry name" value="IPM_dehydratase_rel_enz"/>
</dbReference>
<dbReference type="InterPro" id="IPR001030">
    <property type="entry name" value="Acoase/IPM_deHydtase_lsu_aba"/>
</dbReference>
<dbReference type="PROSITE" id="PS00450">
    <property type="entry name" value="ACONITASE_1"/>
    <property type="match status" value="1"/>
</dbReference>
<evidence type="ECO:0000256" key="5">
    <source>
        <dbReference type="ARBA" id="ARBA00022430"/>
    </source>
</evidence>
<evidence type="ECO:0000256" key="10">
    <source>
        <dbReference type="ARBA" id="ARBA00023014"/>
    </source>
</evidence>
<dbReference type="SUPFAM" id="SSF53732">
    <property type="entry name" value="Aconitase iron-sulfur domain"/>
    <property type="match status" value="1"/>
</dbReference>
<evidence type="ECO:0000313" key="15">
    <source>
        <dbReference type="EMBL" id="TDN80650.1"/>
    </source>
</evidence>
<dbReference type="InterPro" id="IPR015931">
    <property type="entry name" value="Acnase/IPM_dHydase_lsu_aba_1/3"/>
</dbReference>
<dbReference type="PROSITE" id="PS01244">
    <property type="entry name" value="ACONITASE_2"/>
    <property type="match status" value="1"/>
</dbReference>
<dbReference type="AlphaFoldDB" id="A0A4R6FIJ4"/>
<dbReference type="CDD" id="cd01583">
    <property type="entry name" value="IPMI"/>
    <property type="match status" value="1"/>
</dbReference>
<dbReference type="EC" id="4.2.1.33" evidence="13"/>
<reference evidence="15 16" key="1">
    <citation type="submission" date="2019-03" db="EMBL/GenBank/DDBJ databases">
        <title>Genomic Encyclopedia of Type Strains, Phase IV (KMG-IV): sequencing the most valuable type-strain genomes for metagenomic binning, comparative biology and taxonomic classification.</title>
        <authorList>
            <person name="Goeker M."/>
        </authorList>
    </citation>
    <scope>NUCLEOTIDE SEQUENCE [LARGE SCALE GENOMIC DNA]</scope>
    <source>
        <strain evidence="15 16">DSM 25059</strain>
    </source>
</reference>
<dbReference type="GO" id="GO:0051539">
    <property type="term" value="F:4 iron, 4 sulfur cluster binding"/>
    <property type="evidence" value="ECO:0007669"/>
    <property type="project" value="UniProtKB-KW"/>
</dbReference>
<name>A0A4R6FIJ4_9SPHN</name>
<dbReference type="GO" id="GO:0046872">
    <property type="term" value="F:metal ion binding"/>
    <property type="evidence" value="ECO:0007669"/>
    <property type="project" value="UniProtKB-KW"/>
</dbReference>
<evidence type="ECO:0000256" key="11">
    <source>
        <dbReference type="ARBA" id="ARBA00023239"/>
    </source>
</evidence>
<sequence>MASRPLTLYEKIWADHVVERRDDGTCLIYIDRHLVHEVTSPQAFEALRNAGRRVRRPDLTLAVPDHNLPTTARVDADGARLPIADPQSAGQLEALERNTAEFGIDYFGATAPQQGIVHVVGPEQGFTLPGMTLVCGDSHTAAHGALGALAFGIGTSEVEHVLATQTLLLSPSRTMEVRVEGSLGFGVSAKDVILAIIGRIGASGGAGHVIEYTGSVIRGLSVEGRLTVSNMSIEGGARAGLIAPDQTTFDYIRGRPMAPKGDAWAWAVDYWKTLPSDPGAVYDRVVKLDATDIAPCVTWGNSPDDVVPITGAVPDPDSFTDPAKRDAALRALDYMGLTPGTAMQDIAVENIFIGSCTNSRIEDLRAAAAVLKGRRIADNIRQALIVPGSGLVKRQAEAEGLHEIFTRSGFEWREPGCSMCLAMNPDKVPAGERCASTSNRNFVGRQGPGARTHLLSPAMAAAAAVTGRLSDVRDLMGE</sequence>
<feature type="binding site" evidence="13">
    <location>
        <position position="417"/>
    </location>
    <ligand>
        <name>[4Fe-4S] cluster</name>
        <dbReference type="ChEBI" id="CHEBI:49883"/>
    </ligand>
</feature>
<evidence type="ECO:0000256" key="1">
    <source>
        <dbReference type="ARBA" id="ARBA00000491"/>
    </source>
</evidence>
<evidence type="ECO:0000256" key="6">
    <source>
        <dbReference type="ARBA" id="ARBA00022485"/>
    </source>
</evidence>
<evidence type="ECO:0000256" key="9">
    <source>
        <dbReference type="ARBA" id="ARBA00023004"/>
    </source>
</evidence>
<dbReference type="NCBIfam" id="NF009116">
    <property type="entry name" value="PRK12466.1"/>
    <property type="match status" value="1"/>
</dbReference>
<dbReference type="Pfam" id="PF00330">
    <property type="entry name" value="Aconitase"/>
    <property type="match status" value="1"/>
</dbReference>
<dbReference type="PANTHER" id="PTHR43822:SF9">
    <property type="entry name" value="3-ISOPROPYLMALATE DEHYDRATASE"/>
    <property type="match status" value="1"/>
</dbReference>
<comment type="caution">
    <text evidence="15">The sequence shown here is derived from an EMBL/GenBank/DDBJ whole genome shotgun (WGS) entry which is preliminary data.</text>
</comment>
<evidence type="ECO:0000256" key="3">
    <source>
        <dbReference type="ARBA" id="ARBA00004729"/>
    </source>
</evidence>
<keyword evidence="7 13" id="KW-0028">Amino-acid biosynthesis</keyword>
<feature type="binding site" evidence="13">
    <location>
        <position position="420"/>
    </location>
    <ligand>
        <name>[4Fe-4S] cluster</name>
        <dbReference type="ChEBI" id="CHEBI:49883"/>
    </ligand>
</feature>
<comment type="function">
    <text evidence="2 13">Catalyzes the isomerization between 2-isopropylmalate and 3-isopropylmalate, via the formation of 2-isopropylmaleate.</text>
</comment>
<dbReference type="NCBIfam" id="TIGR00170">
    <property type="entry name" value="leuC"/>
    <property type="match status" value="1"/>
</dbReference>
<feature type="binding site" evidence="13">
    <location>
        <position position="356"/>
    </location>
    <ligand>
        <name>[4Fe-4S] cluster</name>
        <dbReference type="ChEBI" id="CHEBI:49883"/>
    </ligand>
</feature>
<keyword evidence="8 13" id="KW-0479">Metal-binding</keyword>